<evidence type="ECO:0000256" key="1">
    <source>
        <dbReference type="ARBA" id="ARBA00022460"/>
    </source>
</evidence>
<dbReference type="Proteomes" id="UP000694925">
    <property type="component" value="Unplaced"/>
</dbReference>
<dbReference type="PROSITE" id="PS51155">
    <property type="entry name" value="CHIT_BIND_RR_2"/>
    <property type="match status" value="1"/>
</dbReference>
<keyword evidence="1 2" id="KW-0193">Cuticle</keyword>
<proteinExistence type="predicted"/>
<dbReference type="GO" id="GO:0062129">
    <property type="term" value="C:chitin-based extracellular matrix"/>
    <property type="evidence" value="ECO:0007669"/>
    <property type="project" value="TreeGrafter"/>
</dbReference>
<organism evidence="4 5">
    <name type="scientific">Ceratina calcarata</name>
    <dbReference type="NCBI Taxonomy" id="156304"/>
    <lineage>
        <taxon>Eukaryota</taxon>
        <taxon>Metazoa</taxon>
        <taxon>Ecdysozoa</taxon>
        <taxon>Arthropoda</taxon>
        <taxon>Hexapoda</taxon>
        <taxon>Insecta</taxon>
        <taxon>Pterygota</taxon>
        <taxon>Neoptera</taxon>
        <taxon>Endopterygota</taxon>
        <taxon>Hymenoptera</taxon>
        <taxon>Apocrita</taxon>
        <taxon>Aculeata</taxon>
        <taxon>Apoidea</taxon>
        <taxon>Anthophila</taxon>
        <taxon>Apidae</taxon>
        <taxon>Ceratina</taxon>
        <taxon>Zadontomerus</taxon>
    </lineage>
</organism>
<reference evidence="5" key="1">
    <citation type="submission" date="2025-08" db="UniProtKB">
        <authorList>
            <consortium name="RefSeq"/>
        </authorList>
    </citation>
    <scope>IDENTIFICATION</scope>
    <source>
        <tissue evidence="5">Whole body</tissue>
    </source>
</reference>
<accession>A0AAJ7IXA2</accession>
<dbReference type="RefSeq" id="XP_017879473.2">
    <property type="nucleotide sequence ID" value="XM_018023984.2"/>
</dbReference>
<name>A0AAJ7IXA2_9HYME</name>
<keyword evidence="3" id="KW-0732">Signal</keyword>
<dbReference type="GO" id="GO:0008010">
    <property type="term" value="F:structural constituent of chitin-based larval cuticle"/>
    <property type="evidence" value="ECO:0007669"/>
    <property type="project" value="TreeGrafter"/>
</dbReference>
<gene>
    <name evidence="5" type="primary">LOC108624587</name>
</gene>
<feature type="signal peptide" evidence="3">
    <location>
        <begin position="1"/>
        <end position="25"/>
    </location>
</feature>
<feature type="non-terminal residue" evidence="5">
    <location>
        <position position="1"/>
    </location>
</feature>
<keyword evidence="4" id="KW-1185">Reference proteome</keyword>
<evidence type="ECO:0000256" key="2">
    <source>
        <dbReference type="PROSITE-ProRule" id="PRU00497"/>
    </source>
</evidence>
<evidence type="ECO:0000313" key="5">
    <source>
        <dbReference type="RefSeq" id="XP_017879473.2"/>
    </source>
</evidence>
<dbReference type="GeneID" id="108624587"/>
<dbReference type="PANTHER" id="PTHR10380:SF218">
    <property type="entry name" value="ADULT CUTICLE PROTEIN 65AA-RELATED"/>
    <property type="match status" value="1"/>
</dbReference>
<protein>
    <submittedName>
        <fullName evidence="5">Flexible cuticle protein 12-like</fullName>
    </submittedName>
</protein>
<feature type="chain" id="PRO_5042472468" evidence="3">
    <location>
        <begin position="26"/>
        <end position="118"/>
    </location>
</feature>
<evidence type="ECO:0000313" key="4">
    <source>
        <dbReference type="Proteomes" id="UP000694925"/>
    </source>
</evidence>
<dbReference type="InterPro" id="IPR000618">
    <property type="entry name" value="Insect_cuticle"/>
</dbReference>
<dbReference type="InterPro" id="IPR050468">
    <property type="entry name" value="Cuticle_Struct_Prot"/>
</dbReference>
<dbReference type="KEGG" id="ccal:108624587"/>
<dbReference type="AlphaFoldDB" id="A0AAJ7IXA2"/>
<dbReference type="PANTHER" id="PTHR10380">
    <property type="entry name" value="CUTICLE PROTEIN"/>
    <property type="match status" value="1"/>
</dbReference>
<sequence>SFILIQFSNILQIVALAFVAAVAYAAPPQNKVPHDNVLLVKETPLDNIGVDGYQYGYELSNGQSHQESAELINQGTENEHLVVRGTYSYVDPETNVKFTVNYIADENGYQPQGEHLPH</sequence>
<evidence type="ECO:0000256" key="3">
    <source>
        <dbReference type="SAM" id="SignalP"/>
    </source>
</evidence>
<dbReference type="Pfam" id="PF00379">
    <property type="entry name" value="Chitin_bind_4"/>
    <property type="match status" value="1"/>
</dbReference>